<dbReference type="RefSeq" id="WP_082090027.1">
    <property type="nucleotide sequence ID" value="NZ_JWIQ02000016.1"/>
</dbReference>
<dbReference type="SUPFAM" id="SSF100985">
    <property type="entry name" value="Sporulation inhibitor Sda"/>
    <property type="match status" value="1"/>
</dbReference>
<sequence>MNQMSDDLLLEAYMKARELGLNAEFISLIEKELKRRSLYPKAYI</sequence>
<accession>A0A0F5HSW0</accession>
<keyword evidence="2" id="KW-1185">Reference proteome</keyword>
<reference evidence="1" key="1">
    <citation type="submission" date="2015-02" db="EMBL/GenBank/DDBJ databases">
        <title>Genome Assembly of Bacillaceae bacterium MTCC 8252.</title>
        <authorList>
            <person name="Verma A."/>
            <person name="Khatri I."/>
            <person name="Mual P."/>
            <person name="Subramanian S."/>
            <person name="Krishnamurthi S."/>
        </authorList>
    </citation>
    <scope>NUCLEOTIDE SEQUENCE [LARGE SCALE GENOMIC DNA]</scope>
    <source>
        <strain evidence="1">MTCC 8252</strain>
    </source>
</reference>
<gene>
    <name evidence="1" type="ORF">QY95_02152</name>
</gene>
<dbReference type="STRING" id="1221996.QY95_02152"/>
<dbReference type="InterPro" id="IPR015064">
    <property type="entry name" value="Sda"/>
</dbReference>
<accession>A0A0F5ICD4</accession>
<organism evidence="1 2">
    <name type="scientific">Bacillus thermotolerans</name>
    <name type="common">Quasibacillus thermotolerans</name>
    <dbReference type="NCBI Taxonomy" id="1221996"/>
    <lineage>
        <taxon>Bacteria</taxon>
        <taxon>Bacillati</taxon>
        <taxon>Bacillota</taxon>
        <taxon>Bacilli</taxon>
        <taxon>Bacillales</taxon>
        <taxon>Bacillaceae</taxon>
        <taxon>Bacillus</taxon>
    </lineage>
</organism>
<dbReference type="Gene3D" id="1.10.287.1100">
    <property type="entry name" value="Sporulation inhibitor A"/>
    <property type="match status" value="1"/>
</dbReference>
<dbReference type="AlphaFoldDB" id="A0A0F5HSW0"/>
<name>A0A0F5HSW0_BACTR</name>
<evidence type="ECO:0000313" key="1">
    <source>
        <dbReference type="EMBL" id="KKB43166.1"/>
    </source>
</evidence>
<proteinExistence type="predicted"/>
<evidence type="ECO:0008006" key="3">
    <source>
        <dbReference type="Google" id="ProtNLM"/>
    </source>
</evidence>
<dbReference type="InterPro" id="IPR036916">
    <property type="entry name" value="Sda_sf"/>
</dbReference>
<comment type="caution">
    <text evidence="1">The sequence shown here is derived from an EMBL/GenBank/DDBJ whole genome shotgun (WGS) entry which is preliminary data.</text>
</comment>
<evidence type="ECO:0000313" key="2">
    <source>
        <dbReference type="Proteomes" id="UP000031563"/>
    </source>
</evidence>
<dbReference type="Pfam" id="PF08970">
    <property type="entry name" value="Sda"/>
    <property type="match status" value="1"/>
</dbReference>
<dbReference type="Proteomes" id="UP000031563">
    <property type="component" value="Unassembled WGS sequence"/>
</dbReference>
<dbReference type="OrthoDB" id="2933732at2"/>
<protein>
    <recommendedName>
        <fullName evidence="3">Sporulation histidine kinase inhibitor Sda</fullName>
    </recommendedName>
</protein>
<dbReference type="EMBL" id="JWIR02000004">
    <property type="protein sequence ID" value="KKB43166.1"/>
    <property type="molecule type" value="Genomic_DNA"/>
</dbReference>